<keyword evidence="3" id="KW-0067">ATP-binding</keyword>
<evidence type="ECO:0000313" key="6">
    <source>
        <dbReference type="Proteomes" id="UP000052022"/>
    </source>
</evidence>
<evidence type="ECO:0000313" key="5">
    <source>
        <dbReference type="EMBL" id="CUH75386.1"/>
    </source>
</evidence>
<dbReference type="AlphaFoldDB" id="A0A0P1G115"/>
<dbReference type="GO" id="GO:0005524">
    <property type="term" value="F:ATP binding"/>
    <property type="evidence" value="ECO:0007669"/>
    <property type="project" value="UniProtKB-KW"/>
</dbReference>
<protein>
    <submittedName>
        <fullName evidence="5">KipI antagonist</fullName>
    </submittedName>
</protein>
<keyword evidence="2" id="KW-0378">Hydrolase</keyword>
<keyword evidence="6" id="KW-1185">Reference proteome</keyword>
<dbReference type="InterPro" id="IPR052708">
    <property type="entry name" value="PxpC"/>
</dbReference>
<dbReference type="Gene3D" id="2.40.100.10">
    <property type="entry name" value="Cyclophilin-like"/>
    <property type="match status" value="1"/>
</dbReference>
<dbReference type="InterPro" id="IPR029000">
    <property type="entry name" value="Cyclophilin-like_dom_sf"/>
</dbReference>
<dbReference type="EMBL" id="CYSD01000012">
    <property type="protein sequence ID" value="CUH75386.1"/>
    <property type="molecule type" value="Genomic_DNA"/>
</dbReference>
<evidence type="ECO:0000259" key="4">
    <source>
        <dbReference type="SMART" id="SM00797"/>
    </source>
</evidence>
<keyword evidence="1" id="KW-0547">Nucleotide-binding</keyword>
<gene>
    <name evidence="5" type="primary">kipA</name>
    <name evidence="5" type="ORF">TRM7557_00361</name>
</gene>
<dbReference type="PANTHER" id="PTHR43309">
    <property type="entry name" value="5-OXOPROLINASE SUBUNIT C"/>
    <property type="match status" value="1"/>
</dbReference>
<dbReference type="Proteomes" id="UP000052022">
    <property type="component" value="Unassembled WGS sequence"/>
</dbReference>
<dbReference type="PANTHER" id="PTHR43309:SF4">
    <property type="entry name" value="CARBOXYLTRANSFERASE DOMAIN-CONTAINING PROTEIN"/>
    <property type="match status" value="1"/>
</dbReference>
<dbReference type="SMART" id="SM00797">
    <property type="entry name" value="AHS2"/>
    <property type="match status" value="1"/>
</dbReference>
<name>A0A0P1G115_9RHOB</name>
<dbReference type="GO" id="GO:0016787">
    <property type="term" value="F:hydrolase activity"/>
    <property type="evidence" value="ECO:0007669"/>
    <property type="project" value="UniProtKB-KW"/>
</dbReference>
<dbReference type="STRING" id="928856.SAMN04488049_103423"/>
<accession>A0A0P1G115</accession>
<reference evidence="5 6" key="1">
    <citation type="submission" date="2015-09" db="EMBL/GenBank/DDBJ databases">
        <authorList>
            <consortium name="Swine Surveillance"/>
        </authorList>
    </citation>
    <scope>NUCLEOTIDE SEQUENCE [LARGE SCALE GENOMIC DNA]</scope>
    <source>
        <strain evidence="5 6">CECT 7557</strain>
    </source>
</reference>
<feature type="domain" description="Carboxyltransferase" evidence="4">
    <location>
        <begin position="25"/>
        <end position="310"/>
    </location>
</feature>
<evidence type="ECO:0000256" key="3">
    <source>
        <dbReference type="ARBA" id="ARBA00022840"/>
    </source>
</evidence>
<organism evidence="5 6">
    <name type="scientific">Tritonibacter multivorans</name>
    <dbReference type="NCBI Taxonomy" id="928856"/>
    <lineage>
        <taxon>Bacteria</taxon>
        <taxon>Pseudomonadati</taxon>
        <taxon>Pseudomonadota</taxon>
        <taxon>Alphaproteobacteria</taxon>
        <taxon>Rhodobacterales</taxon>
        <taxon>Paracoccaceae</taxon>
        <taxon>Tritonibacter</taxon>
    </lineage>
</organism>
<sequence length="348" mass="36117">MTQLQILQAAPGLSLQDMGRNGLVSQGVSPGGAADRLALLEGAALLSLPAPLAALEMAGAGGVFTATAPLRIALTGAPMTATLEGQPLAWNASHLLPVGAELRIGGVRAGTYGYLSFSAPVLSAHLPTGTAVTPWQGSIATHFAAGIGARLTAGCQLEFGDAVQTDAPPLCLPTDTRFEGGLCRVMPGPQTDLFAAETCARFYDTRFTKGQRANRQGVALESTGQGFSTPAATGLLSDFIAAGDIQMTGDGQPFVLLSECQTIGGYPRLGTVLPEDLPRVAQCQPGATLQFQQVTLDMARDAMRCDSEILSALRQKLTPLTRAPQDIRDLLSYQLVSGVTAGDDLDIP</sequence>
<dbReference type="Pfam" id="PF02626">
    <property type="entry name" value="CT_A_B"/>
    <property type="match status" value="1"/>
</dbReference>
<dbReference type="OrthoDB" id="9768696at2"/>
<proteinExistence type="predicted"/>
<dbReference type="RefSeq" id="WP_058288505.1">
    <property type="nucleotide sequence ID" value="NZ_CYSD01000012.1"/>
</dbReference>
<evidence type="ECO:0000256" key="2">
    <source>
        <dbReference type="ARBA" id="ARBA00022801"/>
    </source>
</evidence>
<dbReference type="InterPro" id="IPR003778">
    <property type="entry name" value="CT_A_B"/>
</dbReference>
<evidence type="ECO:0000256" key="1">
    <source>
        <dbReference type="ARBA" id="ARBA00022741"/>
    </source>
</evidence>
<dbReference type="SUPFAM" id="SSF50891">
    <property type="entry name" value="Cyclophilin-like"/>
    <property type="match status" value="1"/>
</dbReference>